<evidence type="ECO:0000313" key="4">
    <source>
        <dbReference type="Proteomes" id="UP001501771"/>
    </source>
</evidence>
<keyword evidence="1" id="KW-0812">Transmembrane</keyword>
<sequence>MILARLPLSDPPLDPSGDEARSWLRQELLHPEYHQQNVVEQVITWLQRQVDRGVEAASHAPPLSTFAAMLVFLLLVGGLAWLLSRVRRTARQATVAGPVLADETVTADQLRSRADAALAEGRHAAALVDGFRALAVRQVERGRLDDLPGATAHEVAGALATAYPEQRQRVGGSAALFDQVLYGDRPATREQATVVLALDDELAGRR</sequence>
<dbReference type="InterPro" id="IPR025403">
    <property type="entry name" value="TgpA-like_C"/>
</dbReference>
<reference evidence="3 4" key="1">
    <citation type="journal article" date="2019" name="Int. J. Syst. Evol. Microbiol.">
        <title>The Global Catalogue of Microorganisms (GCM) 10K type strain sequencing project: providing services to taxonomists for standard genome sequencing and annotation.</title>
        <authorList>
            <consortium name="The Broad Institute Genomics Platform"/>
            <consortium name="The Broad Institute Genome Sequencing Center for Infectious Disease"/>
            <person name="Wu L."/>
            <person name="Ma J."/>
        </authorList>
    </citation>
    <scope>NUCLEOTIDE SEQUENCE [LARGE SCALE GENOMIC DNA]</scope>
    <source>
        <strain evidence="3 4">JCM 16022</strain>
    </source>
</reference>
<keyword evidence="1" id="KW-0472">Membrane</keyword>
<dbReference type="EMBL" id="BAAAQR010000001">
    <property type="protein sequence ID" value="GAA2136684.1"/>
    <property type="molecule type" value="Genomic_DNA"/>
</dbReference>
<gene>
    <name evidence="3" type="ORF">GCM10009844_03100</name>
</gene>
<evidence type="ECO:0000313" key="3">
    <source>
        <dbReference type="EMBL" id="GAA2136684.1"/>
    </source>
</evidence>
<dbReference type="Proteomes" id="UP001501771">
    <property type="component" value="Unassembled WGS sequence"/>
</dbReference>
<evidence type="ECO:0000259" key="2">
    <source>
        <dbReference type="Pfam" id="PF13559"/>
    </source>
</evidence>
<keyword evidence="4" id="KW-1185">Reference proteome</keyword>
<comment type="caution">
    <text evidence="3">The sequence shown here is derived from an EMBL/GenBank/DDBJ whole genome shotgun (WGS) entry which is preliminary data.</text>
</comment>
<dbReference type="Pfam" id="PF13559">
    <property type="entry name" value="DUF4129"/>
    <property type="match status" value="1"/>
</dbReference>
<name>A0ABN2Z4P8_9ACTN</name>
<feature type="domain" description="Protein-glutamine gamma-glutamyltransferase-like C-terminal" evidence="2">
    <location>
        <begin position="133"/>
        <end position="199"/>
    </location>
</feature>
<evidence type="ECO:0000256" key="1">
    <source>
        <dbReference type="SAM" id="Phobius"/>
    </source>
</evidence>
<proteinExistence type="predicted"/>
<dbReference type="RefSeq" id="WP_344146523.1">
    <property type="nucleotide sequence ID" value="NZ_BAAAQR010000001.1"/>
</dbReference>
<keyword evidence="1" id="KW-1133">Transmembrane helix</keyword>
<organism evidence="3 4">
    <name type="scientific">Nocardioides koreensis</name>
    <dbReference type="NCBI Taxonomy" id="433651"/>
    <lineage>
        <taxon>Bacteria</taxon>
        <taxon>Bacillati</taxon>
        <taxon>Actinomycetota</taxon>
        <taxon>Actinomycetes</taxon>
        <taxon>Propionibacteriales</taxon>
        <taxon>Nocardioidaceae</taxon>
        <taxon>Nocardioides</taxon>
    </lineage>
</organism>
<accession>A0ABN2Z4P8</accession>
<feature type="transmembrane region" description="Helical" evidence="1">
    <location>
        <begin position="63"/>
        <end position="83"/>
    </location>
</feature>
<protein>
    <submittedName>
        <fullName evidence="3">DUF4129 domain-containing protein</fullName>
    </submittedName>
</protein>